<dbReference type="RefSeq" id="WP_099874035.1">
    <property type="nucleotide sequence ID" value="NZ_CP024608.1"/>
</dbReference>
<evidence type="ECO:0000256" key="1">
    <source>
        <dbReference type="SAM" id="Phobius"/>
    </source>
</evidence>
<dbReference type="AlphaFoldDB" id="A0A2D2DGC1"/>
<dbReference type="InterPro" id="IPR008523">
    <property type="entry name" value="DUF805"/>
</dbReference>
<feature type="transmembrane region" description="Helical" evidence="1">
    <location>
        <begin position="29"/>
        <end position="50"/>
    </location>
</feature>
<organism evidence="2 3">
    <name type="scientific">Massilia violaceinigra</name>
    <dbReference type="NCBI Taxonomy" id="2045208"/>
    <lineage>
        <taxon>Bacteria</taxon>
        <taxon>Pseudomonadati</taxon>
        <taxon>Pseudomonadota</taxon>
        <taxon>Betaproteobacteria</taxon>
        <taxon>Burkholderiales</taxon>
        <taxon>Oxalobacteraceae</taxon>
        <taxon>Telluria group</taxon>
        <taxon>Massilia</taxon>
    </lineage>
</organism>
<name>A0A2D2DGC1_9BURK</name>
<dbReference type="Proteomes" id="UP000229897">
    <property type="component" value="Chromosome"/>
</dbReference>
<protein>
    <recommendedName>
        <fullName evidence="4">DUF805 domain-containing protein</fullName>
    </recommendedName>
</protein>
<sequence length="161" mass="17686">MNEAGEPAGPVHYQPHLFQAAGRIGRVRYMAYSIAPVALYLLFSFCVLYFRTDQVVDLRFPLLLLTSALLAVIASRRLRDIGLPWWLAALLFVPMAGAPAWLHWLVFAALSLLPGSELANRDGPAPCANDGLTVAAAYLWIVLFAGAAWLMLSLRESLMAM</sequence>
<reference evidence="2" key="1">
    <citation type="submission" date="2017-10" db="EMBL/GenBank/DDBJ databases">
        <title>Massilia psychrophilum sp. nov., a novel purple-pigmented bacterium isolated from Tianshan glacier, Xinjiang Municipality, China.</title>
        <authorList>
            <person name="Wang H."/>
        </authorList>
    </citation>
    <scope>NUCLEOTIDE SEQUENCE [LARGE SCALE GENOMIC DNA]</scope>
    <source>
        <strain evidence="2">B2</strain>
    </source>
</reference>
<feature type="transmembrane region" description="Helical" evidence="1">
    <location>
        <begin position="132"/>
        <end position="152"/>
    </location>
</feature>
<dbReference type="GO" id="GO:0016020">
    <property type="term" value="C:membrane"/>
    <property type="evidence" value="ECO:0007669"/>
    <property type="project" value="InterPro"/>
</dbReference>
<feature type="transmembrane region" description="Helical" evidence="1">
    <location>
        <begin position="86"/>
        <end position="112"/>
    </location>
</feature>
<dbReference type="KEGG" id="mass:CR152_05570"/>
<dbReference type="OrthoDB" id="9812349at2"/>
<evidence type="ECO:0008006" key="4">
    <source>
        <dbReference type="Google" id="ProtNLM"/>
    </source>
</evidence>
<proteinExistence type="predicted"/>
<evidence type="ECO:0000313" key="3">
    <source>
        <dbReference type="Proteomes" id="UP000229897"/>
    </source>
</evidence>
<gene>
    <name evidence="2" type="ORF">CR152_05570</name>
</gene>
<dbReference type="EMBL" id="CP024608">
    <property type="protein sequence ID" value="ATQ74048.1"/>
    <property type="molecule type" value="Genomic_DNA"/>
</dbReference>
<keyword evidence="1" id="KW-1133">Transmembrane helix</keyword>
<keyword evidence="1" id="KW-0812">Transmembrane</keyword>
<dbReference type="Pfam" id="PF05656">
    <property type="entry name" value="DUF805"/>
    <property type="match status" value="1"/>
</dbReference>
<accession>A0A2D2DGC1</accession>
<feature type="transmembrane region" description="Helical" evidence="1">
    <location>
        <begin position="56"/>
        <end position="74"/>
    </location>
</feature>
<evidence type="ECO:0000313" key="2">
    <source>
        <dbReference type="EMBL" id="ATQ74048.1"/>
    </source>
</evidence>
<keyword evidence="1" id="KW-0472">Membrane</keyword>
<keyword evidence="3" id="KW-1185">Reference proteome</keyword>